<gene>
    <name evidence="5" type="ORF">D3M95_08695</name>
</gene>
<evidence type="ECO:0000313" key="5">
    <source>
        <dbReference type="EMBL" id="RIX33970.1"/>
    </source>
</evidence>
<dbReference type="PANTHER" id="PTHR30535:SF34">
    <property type="entry name" value="MOLYBDATE-BINDING PROTEIN MOLA"/>
    <property type="match status" value="1"/>
</dbReference>
<dbReference type="SUPFAM" id="SSF53807">
    <property type="entry name" value="Helical backbone' metal receptor"/>
    <property type="match status" value="1"/>
</dbReference>
<dbReference type="InterPro" id="IPR050902">
    <property type="entry name" value="ABC_Transporter_SBP"/>
</dbReference>
<dbReference type="InterPro" id="IPR002491">
    <property type="entry name" value="ABC_transptr_periplasmic_BD"/>
</dbReference>
<dbReference type="Gene3D" id="3.40.50.1980">
    <property type="entry name" value="Nitrogenase molybdenum iron protein domain"/>
    <property type="match status" value="2"/>
</dbReference>
<dbReference type="PANTHER" id="PTHR30535">
    <property type="entry name" value="VITAMIN B12-BINDING PROTEIN"/>
    <property type="match status" value="1"/>
</dbReference>
<evidence type="ECO:0000256" key="2">
    <source>
        <dbReference type="SAM" id="MobiDB-lite"/>
    </source>
</evidence>
<keyword evidence="6" id="KW-1185">Reference proteome</keyword>
<comment type="similarity">
    <text evidence="1">Belongs to the bacterial solute-binding protein 8 family.</text>
</comment>
<evidence type="ECO:0000256" key="3">
    <source>
        <dbReference type="SAM" id="SignalP"/>
    </source>
</evidence>
<proteinExistence type="inferred from homology"/>
<dbReference type="RefSeq" id="WP_119665060.1">
    <property type="nucleotide sequence ID" value="NZ_QXJK01000010.1"/>
</dbReference>
<feature type="region of interest" description="Disordered" evidence="2">
    <location>
        <begin position="23"/>
        <end position="50"/>
    </location>
</feature>
<dbReference type="STRING" id="1451189.CFAL_02780"/>
<name>A0A418Q5M7_9CORY</name>
<dbReference type="OrthoDB" id="9775594at2"/>
<accession>A0A418Q5M7</accession>
<dbReference type="EMBL" id="QXJK01000010">
    <property type="protein sequence ID" value="RIX33970.1"/>
    <property type="molecule type" value="Genomic_DNA"/>
</dbReference>
<evidence type="ECO:0000259" key="4">
    <source>
        <dbReference type="PROSITE" id="PS50983"/>
    </source>
</evidence>
<dbReference type="PROSITE" id="PS51257">
    <property type="entry name" value="PROKAR_LIPOPROTEIN"/>
    <property type="match status" value="1"/>
</dbReference>
<dbReference type="PROSITE" id="PS50983">
    <property type="entry name" value="FE_B12_PBP"/>
    <property type="match status" value="1"/>
</dbReference>
<dbReference type="AlphaFoldDB" id="A0A418Q5M7"/>
<dbReference type="Proteomes" id="UP000285278">
    <property type="component" value="Unassembled WGS sequence"/>
</dbReference>
<evidence type="ECO:0000256" key="1">
    <source>
        <dbReference type="ARBA" id="ARBA00008814"/>
    </source>
</evidence>
<sequence length="396" mass="42822">MKTPRALAAVVAVSATLLASCGAASDDNPATPQDSSGSESTVASNNNGDLTITDVAGRTVTLDKRPDRVILGEGRALMAVATLNKDNPADKIVAIGDDVKKGAPSFWQKISEAKPDVAKIPSMGSVLSGDVTVENLLSYKPDLTILPLDAKTSEKTTGFTEKMDQAGLKYVYVDFRDNPEKNTTPSMSILGQVFDREAKAKEFNSFYEDKKNKIETAVKGQAQIPSIIWRAAGLKDCCATVGDYNLGQFITLGGGSNVAVATLNGKEEGSITPEQLVKDNPDIVIATGGEWAKEPDKKYQVPNAELGYTTSAEVANRTREGLTASPGIDQLSAVKDGHLYSLWHQFYTSPWNIFAAEQIAQWQHPEAMKNVDPAEDFKKFHEQWLPYEYSGTFFSG</sequence>
<keyword evidence="3" id="KW-0732">Signal</keyword>
<dbReference type="Pfam" id="PF01497">
    <property type="entry name" value="Peripla_BP_2"/>
    <property type="match status" value="1"/>
</dbReference>
<organism evidence="5 6">
    <name type="scientific">Corynebacterium falsenii</name>
    <dbReference type="NCBI Taxonomy" id="108486"/>
    <lineage>
        <taxon>Bacteria</taxon>
        <taxon>Bacillati</taxon>
        <taxon>Actinomycetota</taxon>
        <taxon>Actinomycetes</taxon>
        <taxon>Mycobacteriales</taxon>
        <taxon>Corynebacteriaceae</taxon>
        <taxon>Corynebacterium</taxon>
    </lineage>
</organism>
<feature type="chain" id="PRO_5039561291" evidence="3">
    <location>
        <begin position="20"/>
        <end position="396"/>
    </location>
</feature>
<comment type="caution">
    <text evidence="5">The sequence shown here is derived from an EMBL/GenBank/DDBJ whole genome shotgun (WGS) entry which is preliminary data.</text>
</comment>
<feature type="compositionally biased region" description="Polar residues" evidence="2">
    <location>
        <begin position="28"/>
        <end position="50"/>
    </location>
</feature>
<protein>
    <submittedName>
        <fullName evidence="5">Ferrisiderophore receptor Irp6A</fullName>
    </submittedName>
</protein>
<reference evidence="5 6" key="1">
    <citation type="submission" date="2018-09" db="EMBL/GenBank/DDBJ databases">
        <title>Optimization and identification of Corynebacterium falsenii FN1-14 from fish paste.</title>
        <authorList>
            <person name="Daroonpunt R."/>
            <person name="Tanasupawat S."/>
        </authorList>
    </citation>
    <scope>NUCLEOTIDE SEQUENCE [LARGE SCALE GENOMIC DNA]</scope>
    <source>
        <strain evidence="5 6">FN1-14</strain>
    </source>
</reference>
<keyword evidence="5" id="KW-0675">Receptor</keyword>
<feature type="signal peptide" evidence="3">
    <location>
        <begin position="1"/>
        <end position="19"/>
    </location>
</feature>
<feature type="domain" description="Fe/B12 periplasmic-binding" evidence="4">
    <location>
        <begin position="68"/>
        <end position="371"/>
    </location>
</feature>
<evidence type="ECO:0000313" key="6">
    <source>
        <dbReference type="Proteomes" id="UP000285278"/>
    </source>
</evidence>